<feature type="domain" description="Htaa" evidence="4">
    <location>
        <begin position="122"/>
        <end position="290"/>
    </location>
</feature>
<evidence type="ECO:0000259" key="4">
    <source>
        <dbReference type="Pfam" id="PF04213"/>
    </source>
</evidence>
<sequence length="768" mass="84383">MKNQRFRHILTTTVACATLISLTVPNAIAEPESKVVQDPSAIATSDSTPELPASEETTVDAEDDKGVDPNAISAALKDLDKEIKGAGDKAVSVADGILGDKGAAEEKKPAAAVAVDRKDKGSTLTWGVRSSFNNYTGGPTAMLHDATQNDKKNQFTFNLESVSYESDIEKLEAKFKGGVHYQKYCDDNTNHTGCKLDLKIENPRIVMSKDGSHVFAKVSSKKYNSNETYTNSGTDDAKPIAQLYTANAVFEEKYGKVTWSEIPTLLTQDGSEMFSNFYPVNSSLDPLTFSFDKSKLEGDKDSYKRLSTDNAKYVVSSQKFDNQVNYELHRELFKFKDHIIVATSDHRFTPNDKAGFALLNRDLAEKSFKGEKINGYGAVAFDEAKGDLYYVAKKTDKKPFDDDTKSLYKIQVDVETGFGEPQLVHTFAEEITAVGYNPASKDVVAVTQKQTAIVNQGTITPVALPEQNELVKDSGFTEPKNLYGSIVSYSPAVNELLPVEDGSFVLNGDSASAKKGDKTYYGLMVSINPKNAKPAKLLGESATENIGIQSSAARINRETIVRYNKNASESHAIAQSFRLKDGNLVKESADAITGKDADVKNWGNAFVMDDGTIMALDSKDGMIKHVDAKNFKNVQNEKTDEHGRKFESIALPKGAKTAEHQHGSILQLDKGTFYVPSFDDVKGESEETYALRKVYDPKFTPEAQKQEQEFPKVEEQKDTPRESKSFLSKTWKVVLGVLGALGGILGILGAANHFFGEQIRSFLDRFHN</sequence>
<keyword evidence="3" id="KW-0732">Signal</keyword>
<keyword evidence="2" id="KW-0812">Transmembrane</keyword>
<dbReference type="AlphaFoldDB" id="A0AAU8Q8Z1"/>
<dbReference type="RefSeq" id="WP_014367369.1">
    <property type="nucleotide sequence ID" value="NC_017945.3"/>
</dbReference>
<feature type="signal peptide" evidence="3">
    <location>
        <begin position="1"/>
        <end position="29"/>
    </location>
</feature>
<dbReference type="Pfam" id="PF04213">
    <property type="entry name" value="HtaA"/>
    <property type="match status" value="1"/>
</dbReference>
<keyword evidence="5" id="KW-0675">Receptor</keyword>
<accession>A0AAU8Q8Z1</accession>
<feature type="region of interest" description="Disordered" evidence="1">
    <location>
        <begin position="702"/>
        <end position="721"/>
    </location>
</feature>
<dbReference type="Proteomes" id="UP000006465">
    <property type="component" value="Chromosome"/>
</dbReference>
<keyword evidence="2" id="KW-0472">Membrane</keyword>
<dbReference type="InterPro" id="IPR007331">
    <property type="entry name" value="Htaa"/>
</dbReference>
<proteinExistence type="predicted"/>
<feature type="transmembrane region" description="Helical" evidence="2">
    <location>
        <begin position="733"/>
        <end position="755"/>
    </location>
</feature>
<dbReference type="EMBL" id="CP003540">
    <property type="protein sequence ID" value="AFK17100.1"/>
    <property type="molecule type" value="Genomic_DNA"/>
</dbReference>
<gene>
    <name evidence="5" type="ORF">CP258_07525</name>
</gene>
<evidence type="ECO:0000256" key="2">
    <source>
        <dbReference type="SAM" id="Phobius"/>
    </source>
</evidence>
<dbReference type="KEGG" id="coe:CP258_07525"/>
<feature type="compositionally biased region" description="Basic and acidic residues" evidence="1">
    <location>
        <begin position="704"/>
        <end position="721"/>
    </location>
</feature>
<reference evidence="5 6" key="1">
    <citation type="journal article" date="2013" name="J. Biotechnol.">
        <title>Genome sequence of Corynebacterium pseudotuberculosis biovar equi strain 258 and prediction of antigenic targets to improve biotechnological vaccine production.</title>
        <authorList>
            <person name="Soares S.C."/>
            <person name="Trost E."/>
            <person name="Ramos R.T."/>
            <person name="Carneiro A.R."/>
            <person name="Santos A.R."/>
            <person name="Pinto A.C."/>
            <person name="Barbosa E."/>
            <person name="Aburjaile F."/>
            <person name="Ali A."/>
            <person name="Diniz C.A."/>
            <person name="Hassan S.S."/>
            <person name="Fiaux K."/>
            <person name="Guimaraes L.C."/>
            <person name="Bakhtiar S.M."/>
            <person name="Pereira U."/>
            <person name="Almeida S.S."/>
            <person name="Abreu V.A."/>
            <person name="Rocha F.S."/>
            <person name="Dorella F.A."/>
            <person name="Miyoshi A."/>
            <person name="Silva A."/>
            <person name="Azevedo V."/>
            <person name="Tauch A."/>
        </authorList>
    </citation>
    <scope>NUCLEOTIDE SEQUENCE [LARGE SCALE GENOMIC DNA]</scope>
    <source>
        <strain evidence="5 6">258</strain>
    </source>
</reference>
<feature type="region of interest" description="Disordered" evidence="1">
    <location>
        <begin position="37"/>
        <end position="67"/>
    </location>
</feature>
<evidence type="ECO:0000313" key="5">
    <source>
        <dbReference type="EMBL" id="AFK17100.1"/>
    </source>
</evidence>
<protein>
    <submittedName>
        <fullName evidence="5">Hemin receptor</fullName>
    </submittedName>
</protein>
<organism evidence="5 6">
    <name type="scientific">Corynebacterium pseudotuberculosis 258</name>
    <dbReference type="NCBI Taxonomy" id="1168865"/>
    <lineage>
        <taxon>Bacteria</taxon>
        <taxon>Bacillati</taxon>
        <taxon>Actinomycetota</taxon>
        <taxon>Actinomycetes</taxon>
        <taxon>Mycobacteriales</taxon>
        <taxon>Corynebacteriaceae</taxon>
        <taxon>Corynebacterium</taxon>
    </lineage>
</organism>
<name>A0AAU8Q8Z1_CORPS</name>
<evidence type="ECO:0000256" key="1">
    <source>
        <dbReference type="SAM" id="MobiDB-lite"/>
    </source>
</evidence>
<feature type="chain" id="PRO_5043336282" evidence="3">
    <location>
        <begin position="30"/>
        <end position="768"/>
    </location>
</feature>
<keyword evidence="2" id="KW-1133">Transmembrane helix</keyword>
<evidence type="ECO:0000313" key="6">
    <source>
        <dbReference type="Proteomes" id="UP000006465"/>
    </source>
</evidence>
<evidence type="ECO:0000256" key="3">
    <source>
        <dbReference type="SAM" id="SignalP"/>
    </source>
</evidence>